<name>H5SIS2_9ZZZZ</name>
<dbReference type="Pfam" id="PF01148">
    <property type="entry name" value="CTP_transf_1"/>
    <property type="match status" value="1"/>
</dbReference>
<keyword evidence="11" id="KW-0594">Phospholipid biosynthesis</keyword>
<evidence type="ECO:0000256" key="11">
    <source>
        <dbReference type="ARBA" id="ARBA00023209"/>
    </source>
</evidence>
<keyword evidence="3" id="KW-1003">Cell membrane</keyword>
<evidence type="ECO:0000256" key="9">
    <source>
        <dbReference type="ARBA" id="ARBA00023098"/>
    </source>
</evidence>
<evidence type="ECO:0000256" key="7">
    <source>
        <dbReference type="ARBA" id="ARBA00022695"/>
    </source>
</evidence>
<dbReference type="PANTHER" id="PTHR46382:SF1">
    <property type="entry name" value="PHOSPHATIDATE CYTIDYLYLTRANSFERASE"/>
    <property type="match status" value="1"/>
</dbReference>
<evidence type="ECO:0000256" key="10">
    <source>
        <dbReference type="ARBA" id="ARBA00023136"/>
    </source>
</evidence>
<dbReference type="GO" id="GO:0005886">
    <property type="term" value="C:plasma membrane"/>
    <property type="evidence" value="ECO:0007669"/>
    <property type="project" value="UniProtKB-SubCell"/>
</dbReference>
<evidence type="ECO:0000256" key="3">
    <source>
        <dbReference type="ARBA" id="ARBA00022475"/>
    </source>
</evidence>
<evidence type="ECO:0000256" key="1">
    <source>
        <dbReference type="ARBA" id="ARBA00004651"/>
    </source>
</evidence>
<evidence type="ECO:0000256" key="5">
    <source>
        <dbReference type="ARBA" id="ARBA00022679"/>
    </source>
</evidence>
<reference evidence="14" key="1">
    <citation type="journal article" date="2005" name="Environ. Microbiol.">
        <title>Genetic and functional properties of uncultivated thermophilic crenarchaeotes from a subsurface gold mine as revealed by analysis of genome fragments.</title>
        <authorList>
            <person name="Nunoura T."/>
            <person name="Hirayama H."/>
            <person name="Takami H."/>
            <person name="Oida H."/>
            <person name="Nishi S."/>
            <person name="Shimamura S."/>
            <person name="Suzuki Y."/>
            <person name="Inagaki F."/>
            <person name="Takai K."/>
            <person name="Nealson K.H."/>
            <person name="Horikoshi K."/>
        </authorList>
    </citation>
    <scope>NUCLEOTIDE SEQUENCE</scope>
</reference>
<evidence type="ECO:0000256" key="13">
    <source>
        <dbReference type="SAM" id="Phobius"/>
    </source>
</evidence>
<dbReference type="PROSITE" id="PS01315">
    <property type="entry name" value="CDS"/>
    <property type="match status" value="1"/>
</dbReference>
<dbReference type="GO" id="GO:0016024">
    <property type="term" value="P:CDP-diacylglycerol biosynthetic process"/>
    <property type="evidence" value="ECO:0007669"/>
    <property type="project" value="TreeGrafter"/>
</dbReference>
<sequence length="260" mass="27142">MLAALVLILLFLGALTLGGWIYFGLIALALGLAALEFAALMARAGFHPNTPLALALIALLLLDAELATPGVLRIGLTLVILAGLAWHLAAYERGLTQTPVSDWALTLAIGLYLGWTGAHFLLLREQAGGLGWSIVGLGSTALADSGAYFAGRWFGRHPLAPRLSPGKTWEGYLAGLVVGALGAPILGAPFAIPPLPAIGLGALVALLTPLGDLGESMIKRQAGVKDSGDLIPGHGGVFDRIDSWLWGAVISVYYLQWVVR</sequence>
<dbReference type="EMBL" id="AP011736">
    <property type="protein sequence ID" value="BAL56058.1"/>
    <property type="molecule type" value="Genomic_DNA"/>
</dbReference>
<comment type="similarity">
    <text evidence="2">Belongs to the CDS family.</text>
</comment>
<gene>
    <name evidence="14" type="ORF">HGMM_F34B05C32</name>
</gene>
<accession>H5SIS2</accession>
<keyword evidence="9" id="KW-0443">Lipid metabolism</keyword>
<keyword evidence="12" id="KW-1208">Phospholipid metabolism</keyword>
<evidence type="ECO:0000256" key="12">
    <source>
        <dbReference type="ARBA" id="ARBA00023264"/>
    </source>
</evidence>
<keyword evidence="8 13" id="KW-1133">Transmembrane helix</keyword>
<evidence type="ECO:0000256" key="4">
    <source>
        <dbReference type="ARBA" id="ARBA00022516"/>
    </source>
</evidence>
<reference evidence="14" key="2">
    <citation type="journal article" date="2012" name="PLoS ONE">
        <title>A Deeply Branching Thermophilic Bacterium with an Ancient Acetyl-CoA Pathway Dominates a Subsurface Ecosystem.</title>
        <authorList>
            <person name="Takami H."/>
            <person name="Noguchi H."/>
            <person name="Takaki Y."/>
            <person name="Uchiyama I."/>
            <person name="Toyoda A."/>
            <person name="Nishi S."/>
            <person name="Chee G.-J."/>
            <person name="Arai W."/>
            <person name="Nunoura T."/>
            <person name="Itoh T."/>
            <person name="Hattori M."/>
            <person name="Takai K."/>
        </authorList>
    </citation>
    <scope>NUCLEOTIDE SEQUENCE</scope>
</reference>
<comment type="subcellular location">
    <subcellularLocation>
        <location evidence="1">Cell membrane</location>
        <topology evidence="1">Multi-pass membrane protein</topology>
    </subcellularLocation>
</comment>
<organism evidence="14">
    <name type="scientific">uncultured prokaryote</name>
    <dbReference type="NCBI Taxonomy" id="198431"/>
    <lineage>
        <taxon>unclassified sequences</taxon>
        <taxon>environmental samples</taxon>
    </lineage>
</organism>
<evidence type="ECO:0000313" key="14">
    <source>
        <dbReference type="EMBL" id="BAL56058.1"/>
    </source>
</evidence>
<keyword evidence="7 14" id="KW-0548">Nucleotidyltransferase</keyword>
<keyword evidence="10 13" id="KW-0472">Membrane</keyword>
<feature type="transmembrane region" description="Helical" evidence="13">
    <location>
        <begin position="103"/>
        <end position="123"/>
    </location>
</feature>
<dbReference type="InterPro" id="IPR000374">
    <property type="entry name" value="PC_trans"/>
</dbReference>
<dbReference type="AlphaFoldDB" id="H5SIS2"/>
<dbReference type="GO" id="GO:0004605">
    <property type="term" value="F:phosphatidate cytidylyltransferase activity"/>
    <property type="evidence" value="ECO:0007669"/>
    <property type="project" value="TreeGrafter"/>
</dbReference>
<evidence type="ECO:0000256" key="2">
    <source>
        <dbReference type="ARBA" id="ARBA00010185"/>
    </source>
</evidence>
<evidence type="ECO:0000256" key="8">
    <source>
        <dbReference type="ARBA" id="ARBA00022989"/>
    </source>
</evidence>
<keyword evidence="5 14" id="KW-0808">Transferase</keyword>
<feature type="transmembrane region" description="Helical" evidence="13">
    <location>
        <begin position="51"/>
        <end position="68"/>
    </location>
</feature>
<proteinExistence type="inferred from homology"/>
<protein>
    <submittedName>
        <fullName evidence="14">Phosphatidate cytidylyltransferase</fullName>
    </submittedName>
</protein>
<keyword evidence="4" id="KW-0444">Lipid biosynthesis</keyword>
<evidence type="ECO:0000256" key="6">
    <source>
        <dbReference type="ARBA" id="ARBA00022692"/>
    </source>
</evidence>
<keyword evidence="6 13" id="KW-0812">Transmembrane</keyword>
<dbReference type="PANTHER" id="PTHR46382">
    <property type="entry name" value="PHOSPHATIDATE CYTIDYLYLTRANSFERASE"/>
    <property type="match status" value="1"/>
</dbReference>
<feature type="transmembrane region" description="Helical" evidence="13">
    <location>
        <begin position="74"/>
        <end position="91"/>
    </location>
</feature>
<feature type="transmembrane region" description="Helical" evidence="13">
    <location>
        <begin position="129"/>
        <end position="150"/>
    </location>
</feature>